<dbReference type="InterPro" id="IPR035979">
    <property type="entry name" value="RBD_domain_sf"/>
</dbReference>
<feature type="coiled-coil region" evidence="2">
    <location>
        <begin position="578"/>
        <end position="627"/>
    </location>
</feature>
<dbReference type="InterPro" id="IPR012677">
    <property type="entry name" value="Nucleotide-bd_a/b_plait_sf"/>
</dbReference>
<dbReference type="AlphaFoldDB" id="A0A078A4R5"/>
<dbReference type="InterPro" id="IPR000504">
    <property type="entry name" value="RRM_dom"/>
</dbReference>
<feature type="region of interest" description="Disordered" evidence="3">
    <location>
        <begin position="356"/>
        <end position="393"/>
    </location>
</feature>
<keyword evidence="6" id="KW-1185">Reference proteome</keyword>
<name>A0A078A4R5_STYLE</name>
<dbReference type="OrthoDB" id="432918at2759"/>
<dbReference type="GO" id="GO:0005634">
    <property type="term" value="C:nucleus"/>
    <property type="evidence" value="ECO:0007669"/>
    <property type="project" value="TreeGrafter"/>
</dbReference>
<evidence type="ECO:0000259" key="4">
    <source>
        <dbReference type="PROSITE" id="PS50102"/>
    </source>
</evidence>
<dbReference type="GO" id="GO:0000340">
    <property type="term" value="F:RNA 7-methylguanosine cap binding"/>
    <property type="evidence" value="ECO:0007669"/>
    <property type="project" value="InterPro"/>
</dbReference>
<organism evidence="5 6">
    <name type="scientific">Stylonychia lemnae</name>
    <name type="common">Ciliate</name>
    <dbReference type="NCBI Taxonomy" id="5949"/>
    <lineage>
        <taxon>Eukaryota</taxon>
        <taxon>Sar</taxon>
        <taxon>Alveolata</taxon>
        <taxon>Ciliophora</taxon>
        <taxon>Intramacronucleata</taxon>
        <taxon>Spirotrichea</taxon>
        <taxon>Stichotrichia</taxon>
        <taxon>Sporadotrichida</taxon>
        <taxon>Oxytrichidae</taxon>
        <taxon>Stylonychinae</taxon>
        <taxon>Stylonychia</taxon>
    </lineage>
</organism>
<evidence type="ECO:0000313" key="6">
    <source>
        <dbReference type="Proteomes" id="UP000039865"/>
    </source>
</evidence>
<reference evidence="5 6" key="1">
    <citation type="submission" date="2014-06" db="EMBL/GenBank/DDBJ databases">
        <authorList>
            <person name="Swart Estienne"/>
        </authorList>
    </citation>
    <scope>NUCLEOTIDE SEQUENCE [LARGE SCALE GENOMIC DNA]</scope>
    <source>
        <strain evidence="5 6">130c</strain>
    </source>
</reference>
<dbReference type="CDD" id="cd00590">
    <property type="entry name" value="RRM_SF"/>
    <property type="match status" value="1"/>
</dbReference>
<gene>
    <name evidence="5" type="primary">Contig17515.g18638</name>
    <name evidence="5" type="ORF">STYLEM_5504</name>
</gene>
<proteinExistence type="predicted"/>
<accession>A0A078A4R5</accession>
<dbReference type="InterPro" id="IPR019416">
    <property type="entry name" value="NCBP3"/>
</dbReference>
<dbReference type="GO" id="GO:0003729">
    <property type="term" value="F:mRNA binding"/>
    <property type="evidence" value="ECO:0007669"/>
    <property type="project" value="InterPro"/>
</dbReference>
<protein>
    <submittedName>
        <fullName evidence="5">Splicing rnp complex component</fullName>
    </submittedName>
</protein>
<keyword evidence="2" id="KW-0175">Coiled coil</keyword>
<feature type="region of interest" description="Disordered" evidence="3">
    <location>
        <begin position="761"/>
        <end position="866"/>
    </location>
</feature>
<dbReference type="Gene3D" id="3.30.70.330">
    <property type="match status" value="1"/>
</dbReference>
<evidence type="ECO:0000256" key="1">
    <source>
        <dbReference type="PROSITE-ProRule" id="PRU00176"/>
    </source>
</evidence>
<evidence type="ECO:0000256" key="2">
    <source>
        <dbReference type="SAM" id="Coils"/>
    </source>
</evidence>
<dbReference type="PROSITE" id="PS50102">
    <property type="entry name" value="RRM"/>
    <property type="match status" value="1"/>
</dbReference>
<dbReference type="SUPFAM" id="SSF54928">
    <property type="entry name" value="RNA-binding domain, RBD"/>
    <property type="match status" value="1"/>
</dbReference>
<evidence type="ECO:0000313" key="5">
    <source>
        <dbReference type="EMBL" id="CDW76543.1"/>
    </source>
</evidence>
<evidence type="ECO:0000256" key="3">
    <source>
        <dbReference type="SAM" id="MobiDB-lite"/>
    </source>
</evidence>
<sequence length="866" mass="102595">MVGLIKSQFKKFNALRQQQINILKSQHDPIFHQKKLKIIHQSLSVYYNKLYKSNQPNQPYFLKSSHYIDSRERFNVLFDHSYKIKRLYFEKLRKFQITNRKRSYINFLAMQKQLRKYMRISILHWVNILKFRQNRVKKLVNLLKAVLLKANEEPFSRFKYLRENNKFYSNFVIERETFYYNLQDHDFHIQNRNIEKAMEHQNKEEPNKIQFLNLPSQIYHQPLLLTEPSQQTQLQTSVNFTLSSVDNFQNTQYSLSTSKKCFRYRGQLDLKVQRKNYIKQGITQDLNISTTVSYLSVKKYAKPHFSCQFNYSVQPKSQKFDITSKQEPHIISNLQNNQLHQESKHSFISKISDEFAEQQDPKDKQPQEQSLNATNSQQKTSPEQQKRQSIGGSDSADEKFKFALFKALRQQSSSIHTTIDSINLKYYLKFIIQKQTHPLLAAQTLQIMTLNFYILTIQIRYHPYLIICMLNESKVRGQLNIEEYFIKLILYTNDFYYFIDPFFTNLSILILTSKQYIKLVLILIRFPDSLNVGQVQHYTFLLTLKYTQFTSCMAESLRLSALIFQGQSYHHKTSNLFEEKSGQTVDEIEQEIQKLEQRKLKFEGKLTEEAEKRLEKLQRKLDFARHKDAPKPIEQEAVISEDAIYLYGVDYMSTDDIKKYFSKFGESQDVIWINDSSCRVKFESSDIARRAYTASQLSSNSEQHSKLNIGEAMVEQVEGVDPRNFDREIGWKEAFGFTLRNNGRLQRLWIRYATDKDFKSEQTKGENSRYYNIQKKRRDQKMRSNGYHQGTDQGRNHRSDNSSFIKKAIGKQEKFQGNLRDRLRGDKDKGDDDDWIGGPLVLNNQEVNQIQTQNKQDILNPEPEGF</sequence>
<feature type="domain" description="RRM" evidence="4">
    <location>
        <begin position="642"/>
        <end position="714"/>
    </location>
</feature>
<dbReference type="EMBL" id="CCKQ01005335">
    <property type="protein sequence ID" value="CDW76543.1"/>
    <property type="molecule type" value="Genomic_DNA"/>
</dbReference>
<dbReference type="PANTHER" id="PTHR16291">
    <property type="entry name" value="NUCLEAR CAP-BINDING PROTEIN SUBUNIT 3"/>
    <property type="match status" value="1"/>
</dbReference>
<feature type="compositionally biased region" description="Polar residues" evidence="3">
    <location>
        <begin position="842"/>
        <end position="857"/>
    </location>
</feature>
<feature type="compositionally biased region" description="Polar residues" evidence="3">
    <location>
        <begin position="370"/>
        <end position="392"/>
    </location>
</feature>
<dbReference type="PANTHER" id="PTHR16291:SF0">
    <property type="entry name" value="NUCLEAR CAP-BINDING PROTEIN SUBUNIT 3"/>
    <property type="match status" value="1"/>
</dbReference>
<dbReference type="Pfam" id="PF10309">
    <property type="entry name" value="NCBP3"/>
    <property type="match status" value="1"/>
</dbReference>
<dbReference type="InParanoid" id="A0A078A4R5"/>
<dbReference type="Proteomes" id="UP000039865">
    <property type="component" value="Unassembled WGS sequence"/>
</dbReference>
<keyword evidence="1" id="KW-0694">RNA-binding</keyword>
<feature type="compositionally biased region" description="Basic and acidic residues" evidence="3">
    <location>
        <begin position="810"/>
        <end position="830"/>
    </location>
</feature>